<reference evidence="5" key="1">
    <citation type="submission" date="2020-10" db="EMBL/GenBank/DDBJ databases">
        <authorList>
            <person name="Roach M.J.R."/>
        </authorList>
    </citation>
    <scope>NUCLEOTIDE SEQUENCE</scope>
    <source>
        <strain evidence="5">CBS 1945</strain>
    </source>
</reference>
<evidence type="ECO:0000256" key="4">
    <source>
        <dbReference type="SAM" id="MobiDB-lite"/>
    </source>
</evidence>
<dbReference type="GO" id="GO:0006359">
    <property type="term" value="P:regulation of transcription by RNA polymerase III"/>
    <property type="evidence" value="ECO:0007669"/>
    <property type="project" value="TreeGrafter"/>
</dbReference>
<dbReference type="InterPro" id="IPR016149">
    <property type="entry name" value="Casein_kin_II_reg-sub_N"/>
</dbReference>
<feature type="region of interest" description="Disordered" evidence="4">
    <location>
        <begin position="231"/>
        <end position="255"/>
    </location>
</feature>
<keyword evidence="6" id="KW-1185">Reference proteome</keyword>
<protein>
    <recommendedName>
        <fullName evidence="3">Casein kinase II subunit beta</fullName>
        <shortName evidence="3">CK II beta</shortName>
    </recommendedName>
</protein>
<dbReference type="OrthoDB" id="3971593at2759"/>
<proteinExistence type="inferred from homology"/>
<dbReference type="Gene3D" id="2.20.25.20">
    <property type="match status" value="1"/>
</dbReference>
<dbReference type="PANTHER" id="PTHR11740:SF39">
    <property type="entry name" value="CASEIN KINASE II SUBUNIT BETA"/>
    <property type="match status" value="1"/>
</dbReference>
<dbReference type="GO" id="GO:0005956">
    <property type="term" value="C:protein kinase CK2 complex"/>
    <property type="evidence" value="ECO:0007669"/>
    <property type="project" value="UniProtKB-UniRule"/>
</dbReference>
<dbReference type="EMBL" id="CP064814">
    <property type="protein sequence ID" value="QPG75686.1"/>
    <property type="molecule type" value="Genomic_DNA"/>
</dbReference>
<dbReference type="PROSITE" id="PS01101">
    <property type="entry name" value="CK2_BETA"/>
    <property type="match status" value="1"/>
</dbReference>
<dbReference type="PANTHER" id="PTHR11740">
    <property type="entry name" value="CASEIN KINASE II SUBUNIT BETA"/>
    <property type="match status" value="1"/>
</dbReference>
<dbReference type="SMART" id="SM01085">
    <property type="entry name" value="CK_II_beta"/>
    <property type="match status" value="1"/>
</dbReference>
<dbReference type="Pfam" id="PF01214">
    <property type="entry name" value="CK_II_beta"/>
    <property type="match status" value="1"/>
</dbReference>
<dbReference type="Gene3D" id="1.10.1820.10">
    <property type="entry name" value="protein kinase ck2 holoenzyme, chain C, domain 1"/>
    <property type="match status" value="1"/>
</dbReference>
<name>A0A875S2W6_EENNA</name>
<dbReference type="FunFam" id="1.10.1820.10:FF:000005">
    <property type="entry name" value="Casein kinase II subunit beta"/>
    <property type="match status" value="1"/>
</dbReference>
<comment type="function">
    <text evidence="2 3">Regulatory subunit of casein kinase II/CK2. As part of the kinase complex regulates the basal catalytic activity of the alpha subunit a constitutively active serine/threonine-protein kinase that phosphorylates a large number of substrates containing acidic residues C-terminal to the phosphorylated serine or threonine.</text>
</comment>
<dbReference type="GO" id="GO:0034456">
    <property type="term" value="C:UTP-C complex"/>
    <property type="evidence" value="ECO:0007669"/>
    <property type="project" value="TreeGrafter"/>
</dbReference>
<evidence type="ECO:0000313" key="6">
    <source>
        <dbReference type="Proteomes" id="UP000662931"/>
    </source>
</evidence>
<comment type="subunit">
    <text evidence="3">Tetramer of two alpha and two beta subunits.</text>
</comment>
<evidence type="ECO:0000256" key="1">
    <source>
        <dbReference type="ARBA" id="ARBA00006941"/>
    </source>
</evidence>
<gene>
    <name evidence="5" type="ORF">FOA43_003045</name>
</gene>
<dbReference type="InterPro" id="IPR000704">
    <property type="entry name" value="Casein_kinase_II_reg-sub"/>
</dbReference>
<dbReference type="GO" id="GO:0030291">
    <property type="term" value="F:protein serine/threonine kinase inhibitor activity"/>
    <property type="evidence" value="ECO:0007669"/>
    <property type="project" value="UniProtKB-ARBA"/>
</dbReference>
<dbReference type="PRINTS" id="PR00472">
    <property type="entry name" value="CASNKINASEII"/>
</dbReference>
<dbReference type="InterPro" id="IPR035991">
    <property type="entry name" value="Casein_kinase_II_beta-like"/>
</dbReference>
<sequence>MASREGEYISDSGSDYTEYWIDWFLGSRGNEYFCDVDAEYITDRFNLTGLNQYVDRIGLLVDIITDRTQISETQPEEARARLEDNAKFIYALIHARYIITSRGLSKMLEKYRNGDFGYCPRVNCKLTPLLPVGLSDKPRVASVKLYCPNCEDLYNPKSSRHASIDGAFFGTSFPAMFLQNYPELVPTHNVDVYIPKIFGFQLHSQAQLTRWRLLKREQLVNRLDQLHIEHANDGPGGFADPVDDDENKKAKRGRR</sequence>
<dbReference type="AlphaFoldDB" id="A0A875S2W6"/>
<dbReference type="Proteomes" id="UP000662931">
    <property type="component" value="Chromosome 3"/>
</dbReference>
<organism evidence="5 6">
    <name type="scientific">Eeniella nana</name>
    <name type="common">Yeast</name>
    <name type="synonym">Brettanomyces nanus</name>
    <dbReference type="NCBI Taxonomy" id="13502"/>
    <lineage>
        <taxon>Eukaryota</taxon>
        <taxon>Fungi</taxon>
        <taxon>Dikarya</taxon>
        <taxon>Ascomycota</taxon>
        <taxon>Saccharomycotina</taxon>
        <taxon>Pichiomycetes</taxon>
        <taxon>Pichiales</taxon>
        <taxon>Pichiaceae</taxon>
        <taxon>Brettanomyces</taxon>
    </lineage>
</organism>
<dbReference type="GO" id="GO:0005737">
    <property type="term" value="C:cytoplasm"/>
    <property type="evidence" value="ECO:0007669"/>
    <property type="project" value="TreeGrafter"/>
</dbReference>
<comment type="similarity">
    <text evidence="1 3">Belongs to the casein kinase 2 subunit beta family.</text>
</comment>
<dbReference type="SUPFAM" id="SSF57798">
    <property type="entry name" value="Casein kinase II beta subunit"/>
    <property type="match status" value="1"/>
</dbReference>
<dbReference type="FunFam" id="2.20.25.20:FF:000001">
    <property type="entry name" value="Casein kinase II subunit beta"/>
    <property type="match status" value="1"/>
</dbReference>
<evidence type="ECO:0000313" key="5">
    <source>
        <dbReference type="EMBL" id="QPG75686.1"/>
    </source>
</evidence>
<evidence type="ECO:0000256" key="3">
    <source>
        <dbReference type="RuleBase" id="RU361268"/>
    </source>
</evidence>
<dbReference type="KEGG" id="bnn:FOA43_003045"/>
<dbReference type="GeneID" id="62196446"/>
<evidence type="ECO:0000256" key="2">
    <source>
        <dbReference type="ARBA" id="ARBA00045899"/>
    </source>
</evidence>
<dbReference type="RefSeq" id="XP_038779251.1">
    <property type="nucleotide sequence ID" value="XM_038923323.1"/>
</dbReference>
<accession>A0A875S2W6</accession>